<dbReference type="Proteomes" id="UP000663920">
    <property type="component" value="Chromosome"/>
</dbReference>
<evidence type="ECO:0000313" key="1">
    <source>
        <dbReference type="EMBL" id="QTE23201.1"/>
    </source>
</evidence>
<proteinExistence type="predicted"/>
<evidence type="ECO:0008006" key="3">
    <source>
        <dbReference type="Google" id="ProtNLM"/>
    </source>
</evidence>
<accession>A0A975CTP2</accession>
<gene>
    <name evidence="1" type="ORF">J3359_02685</name>
</gene>
<sequence length="195" mass="23179">MKKRTLLIISIIFFSCKSENQSPIDYTILLDNCLTQNEIKLLNTGSEIFERKIVETSNRKNIGSFYKKYVELFLKEYPSEIIENKEENDYLIKLKKSELFNKIWSQFQLNKIDNHQKKYFELKGEGEFMLCLIKNAKNPKIKDFLNSYKEITGISLQIMANGLIKKLTEKEFNSKIIQLFITIEFYYNLKINIKK</sequence>
<keyword evidence="2" id="KW-1185">Reference proteome</keyword>
<reference evidence="1 2" key="1">
    <citation type="submission" date="2021-03" db="EMBL/GenBank/DDBJ databases">
        <title>Complete genome of Polaribacter_sp.SM13.</title>
        <authorList>
            <person name="Jeong S.W."/>
            <person name="Bae J.W."/>
        </authorList>
    </citation>
    <scope>NUCLEOTIDE SEQUENCE [LARGE SCALE GENOMIC DNA]</scope>
    <source>
        <strain evidence="1 2">SM13</strain>
    </source>
</reference>
<evidence type="ECO:0000313" key="2">
    <source>
        <dbReference type="Proteomes" id="UP000663920"/>
    </source>
</evidence>
<organism evidence="1 2">
    <name type="scientific">Polaribacter cellanae</name>
    <dbReference type="NCBI Taxonomy" id="2818493"/>
    <lineage>
        <taxon>Bacteria</taxon>
        <taxon>Pseudomonadati</taxon>
        <taxon>Bacteroidota</taxon>
        <taxon>Flavobacteriia</taxon>
        <taxon>Flavobacteriales</taxon>
        <taxon>Flavobacteriaceae</taxon>
    </lineage>
</organism>
<dbReference type="AlphaFoldDB" id="A0A975CTP2"/>
<dbReference type="RefSeq" id="WP_208079212.1">
    <property type="nucleotide sequence ID" value="NZ_CP071869.1"/>
</dbReference>
<dbReference type="PROSITE" id="PS51257">
    <property type="entry name" value="PROKAR_LIPOPROTEIN"/>
    <property type="match status" value="1"/>
</dbReference>
<protein>
    <recommendedName>
        <fullName evidence="3">Lipoprotein</fullName>
    </recommendedName>
</protein>
<name>A0A975CTP2_9FLAO</name>
<dbReference type="EMBL" id="CP071869">
    <property type="protein sequence ID" value="QTE23201.1"/>
    <property type="molecule type" value="Genomic_DNA"/>
</dbReference>
<dbReference type="KEGG" id="pcea:J3359_02685"/>